<dbReference type="STRING" id="623281.SAMN05421747_13016"/>
<dbReference type="AlphaFoldDB" id="A0A1I1M7G8"/>
<organism evidence="1 2">
    <name type="scientific">Parapedobacter composti</name>
    <dbReference type="NCBI Taxonomy" id="623281"/>
    <lineage>
        <taxon>Bacteria</taxon>
        <taxon>Pseudomonadati</taxon>
        <taxon>Bacteroidota</taxon>
        <taxon>Sphingobacteriia</taxon>
        <taxon>Sphingobacteriales</taxon>
        <taxon>Sphingobacteriaceae</taxon>
        <taxon>Parapedobacter</taxon>
    </lineage>
</organism>
<dbReference type="EMBL" id="FOLL01000030">
    <property type="protein sequence ID" value="SFC81457.1"/>
    <property type="molecule type" value="Genomic_DNA"/>
</dbReference>
<evidence type="ECO:0000313" key="2">
    <source>
        <dbReference type="Proteomes" id="UP000199577"/>
    </source>
</evidence>
<gene>
    <name evidence="1" type="ORF">SAMN05421747_13016</name>
</gene>
<reference evidence="1 2" key="1">
    <citation type="submission" date="2016-10" db="EMBL/GenBank/DDBJ databases">
        <authorList>
            <person name="de Groot N.N."/>
        </authorList>
    </citation>
    <scope>NUCLEOTIDE SEQUENCE [LARGE SCALE GENOMIC DNA]</scope>
    <source>
        <strain evidence="1 2">DSM 22900</strain>
    </source>
</reference>
<sequence>MDNKIFHNEAALATMFALLGATVGRLDRRQNGETNALVELVPEHTDETLPLVEQTASPVGEPDFA</sequence>
<dbReference type="Proteomes" id="UP000199577">
    <property type="component" value="Unassembled WGS sequence"/>
</dbReference>
<keyword evidence="2" id="KW-1185">Reference proteome</keyword>
<accession>A0A1I1M7G8</accession>
<protein>
    <submittedName>
        <fullName evidence="1">Uncharacterized protein</fullName>
    </submittedName>
</protein>
<evidence type="ECO:0000313" key="1">
    <source>
        <dbReference type="EMBL" id="SFC81457.1"/>
    </source>
</evidence>
<proteinExistence type="predicted"/>
<name>A0A1I1M7G8_9SPHI</name>